<sequence length="1074" mass="116513">MASLAVVGQPVDPTVCDPVHLASIQAHYGVNLADMDPDLLKHLVDGSKRAGNDAFKSKGYKEAIKMYSQAIAGAPQDHTLYANRAAAYLALGLYEEAAWDGRKAATLVPDWPKAYYRLGCALLGLSQWGEAARVLQQGLRLDPCNTDMAAKQAHAAQREHAEVAARGAQADTERRGIVAQMRAARRKDAQQGMLNQFKQSMVGPEWEVEDLEWRPTFLPTMRLKPVQAEKVLADPKNRMLASYLTSLADLAHPKQALRILEDLPRLQAFQQGISAALDQQPPDAHVLVLGAGGGLLSLLAAQAGAGRVTSVERSRMLFRMAKQCLEANTTGRNAESAQKVHLLDRRLQAVGVQGEALPPDVMLALNLRQQQQGTAGATGRAAVQSDTTAKDIEELASLLPARASVLVTDLLDHSVLGAGLLPALDYAAQRLLVPGALVVPQQVQVFGVLLELRVGEVSGFDLSAMNTYWWHPGAERLDLSRMPHRRLSAPFPLHTLDLQARLASCQRQCQDQDSSGSSSSSSADTHGDRAAATAVWEYDATLEVPVTASGCWNAVAFWFQVHSGAAGANAVVGSWGGGDLSRSSADQPPEDTLAARGVMEVSAEAPLVAASWDPAVQYIDSQEVTAGSAVKLHVRQDTGQYVFTTQPPQCRPRHALVPRWHFDMVLDSERNSAYDAAITGAVRRKRAAGCTDILALDVGAGTGLLSMMAARAGADAVYGAEITQHMCDVGEEACIMNGYFSRITTLDRDVRRLDVFRKPDGTPPDLPRRADLLVYEVFDAGCIGEGVLHLLTAAQAKLVSMDATMVPLSATVFCQPIQMRVDSVLGFDCSQANRWRWRPDYEGIELGACRQKWIALGEPLEAFHFDFRRAAAHMKPDEVQLDLRFTTSGVFNAVAMWFELQLDEETSLSTNPYEDKGLTWQQAVQWLEEVEVQQGQHLQLTARHDTYSISYSLPDTLSETGQAAEVQQAALQLASASICTDGQLMDTAMAGVRAKDDGPSASHPCRTGVPLMDPAWKAAYDRLGQFNGELAKACVQNPLEYRATAEAAVQFASRPHDLGVDVQQAVEFCSKMFG</sequence>
<dbReference type="AlphaFoldDB" id="A0A9D4TYR8"/>
<dbReference type="Gene3D" id="1.25.40.10">
    <property type="entry name" value="Tetratricopeptide repeat domain"/>
    <property type="match status" value="1"/>
</dbReference>
<evidence type="ECO:0000313" key="9">
    <source>
        <dbReference type="Proteomes" id="UP001055712"/>
    </source>
</evidence>
<dbReference type="Gene3D" id="3.40.50.150">
    <property type="entry name" value="Vaccinia Virus protein VP39"/>
    <property type="match status" value="2"/>
</dbReference>
<keyword evidence="1 5" id="KW-0489">Methyltransferase</keyword>
<dbReference type="PROSITE" id="PS50005">
    <property type="entry name" value="TPR"/>
    <property type="match status" value="1"/>
</dbReference>
<evidence type="ECO:0000259" key="7">
    <source>
        <dbReference type="Pfam" id="PF25575"/>
    </source>
</evidence>
<keyword evidence="3 5" id="KW-0949">S-adenosyl-L-methionine</keyword>
<evidence type="ECO:0000256" key="1">
    <source>
        <dbReference type="ARBA" id="ARBA00022603"/>
    </source>
</evidence>
<dbReference type="InterPro" id="IPR019734">
    <property type="entry name" value="TPR_rpt"/>
</dbReference>
<dbReference type="InterPro" id="IPR025799">
    <property type="entry name" value="Arg_MeTrfase"/>
</dbReference>
<dbReference type="SMART" id="SM00028">
    <property type="entry name" value="TPR"/>
    <property type="match status" value="3"/>
</dbReference>
<dbReference type="SUPFAM" id="SSF48452">
    <property type="entry name" value="TPR-like"/>
    <property type="match status" value="1"/>
</dbReference>
<evidence type="ECO:0000256" key="2">
    <source>
        <dbReference type="ARBA" id="ARBA00022679"/>
    </source>
</evidence>
<dbReference type="PROSITE" id="PS51678">
    <property type="entry name" value="SAM_MT_PRMT"/>
    <property type="match status" value="1"/>
</dbReference>
<feature type="domain" description="Serine/threonine-protein kinase BSK1-like TPR repeats" evidence="7">
    <location>
        <begin position="47"/>
        <end position="116"/>
    </location>
</feature>
<dbReference type="GO" id="GO:0032259">
    <property type="term" value="P:methylation"/>
    <property type="evidence" value="ECO:0007669"/>
    <property type="project" value="UniProtKB-KW"/>
</dbReference>
<keyword evidence="4" id="KW-0802">TPR repeat</keyword>
<evidence type="ECO:0000256" key="3">
    <source>
        <dbReference type="ARBA" id="ARBA00022691"/>
    </source>
</evidence>
<feature type="domain" description="Protein arginine N-methyltransferase" evidence="6">
    <location>
        <begin position="859"/>
        <end position="954"/>
    </location>
</feature>
<dbReference type="Pfam" id="PF22528">
    <property type="entry name" value="PRMT_C"/>
    <property type="match status" value="1"/>
</dbReference>
<dbReference type="InterPro" id="IPR029063">
    <property type="entry name" value="SAM-dependent_MTases_sf"/>
</dbReference>
<reference evidence="8" key="1">
    <citation type="journal article" date="2019" name="Plant J.">
        <title>Chlorella vulgaris genome assembly and annotation reveals the molecular basis for metabolic acclimation to high light conditions.</title>
        <authorList>
            <person name="Cecchin M."/>
            <person name="Marcolungo L."/>
            <person name="Rossato M."/>
            <person name="Girolomoni L."/>
            <person name="Cosentino E."/>
            <person name="Cuine S."/>
            <person name="Li-Beisson Y."/>
            <person name="Delledonne M."/>
            <person name="Ballottari M."/>
        </authorList>
    </citation>
    <scope>NUCLEOTIDE SEQUENCE</scope>
    <source>
        <strain evidence="8">211/11P</strain>
    </source>
</reference>
<dbReference type="InterPro" id="IPR011990">
    <property type="entry name" value="TPR-like_helical_dom_sf"/>
</dbReference>
<protein>
    <submittedName>
        <fullName evidence="8">Uncharacterized protein</fullName>
    </submittedName>
</protein>
<dbReference type="OrthoDB" id="2423701at2759"/>
<feature type="repeat" description="TPR" evidence="4">
    <location>
        <begin position="112"/>
        <end position="145"/>
    </location>
</feature>
<dbReference type="InterPro" id="IPR055135">
    <property type="entry name" value="PRMT_dom"/>
</dbReference>
<organism evidence="8 9">
    <name type="scientific">Chlorella vulgaris</name>
    <name type="common">Green alga</name>
    <dbReference type="NCBI Taxonomy" id="3077"/>
    <lineage>
        <taxon>Eukaryota</taxon>
        <taxon>Viridiplantae</taxon>
        <taxon>Chlorophyta</taxon>
        <taxon>core chlorophytes</taxon>
        <taxon>Trebouxiophyceae</taxon>
        <taxon>Chlorellales</taxon>
        <taxon>Chlorellaceae</taxon>
        <taxon>Chlorella clade</taxon>
        <taxon>Chlorella</taxon>
    </lineage>
</organism>
<evidence type="ECO:0000313" key="8">
    <source>
        <dbReference type="EMBL" id="KAI3438379.1"/>
    </source>
</evidence>
<keyword evidence="9" id="KW-1185">Reference proteome</keyword>
<dbReference type="Pfam" id="PF25575">
    <property type="entry name" value="TPR_BSK1_C"/>
    <property type="match status" value="1"/>
</dbReference>
<dbReference type="EMBL" id="SIDB01000001">
    <property type="protein sequence ID" value="KAI3438379.1"/>
    <property type="molecule type" value="Genomic_DNA"/>
</dbReference>
<dbReference type="PANTHER" id="PTHR11006:SF4">
    <property type="entry name" value="PROTEIN ARGININE N-METHYLTRANSFERASE 7"/>
    <property type="match status" value="1"/>
</dbReference>
<dbReference type="Gene3D" id="2.70.160.11">
    <property type="entry name" value="Hnrnp arginine n-methyltransferase1"/>
    <property type="match status" value="2"/>
</dbReference>
<gene>
    <name evidence="8" type="ORF">D9Q98_000811</name>
</gene>
<dbReference type="CDD" id="cd02440">
    <property type="entry name" value="AdoMet_MTases"/>
    <property type="match status" value="1"/>
</dbReference>
<dbReference type="GO" id="GO:0042054">
    <property type="term" value="F:histone methyltransferase activity"/>
    <property type="evidence" value="ECO:0007669"/>
    <property type="project" value="TreeGrafter"/>
</dbReference>
<evidence type="ECO:0000256" key="5">
    <source>
        <dbReference type="PROSITE-ProRule" id="PRU01015"/>
    </source>
</evidence>
<evidence type="ECO:0000259" key="6">
    <source>
        <dbReference type="Pfam" id="PF22528"/>
    </source>
</evidence>
<proteinExistence type="predicted"/>
<dbReference type="InterPro" id="IPR058209">
    <property type="entry name" value="TPR_BSK1_C"/>
</dbReference>
<dbReference type="SUPFAM" id="SSF53335">
    <property type="entry name" value="S-adenosyl-L-methionine-dependent methyltransferases"/>
    <property type="match status" value="2"/>
</dbReference>
<name>A0A9D4TYR8_CHLVU</name>
<dbReference type="GO" id="GO:0016274">
    <property type="term" value="F:protein-arginine N-methyltransferase activity"/>
    <property type="evidence" value="ECO:0007669"/>
    <property type="project" value="InterPro"/>
</dbReference>
<evidence type="ECO:0000256" key="4">
    <source>
        <dbReference type="PROSITE-ProRule" id="PRU00339"/>
    </source>
</evidence>
<comment type="caution">
    <text evidence="8">The sequence shown here is derived from an EMBL/GenBank/DDBJ whole genome shotgun (WGS) entry which is preliminary data.</text>
</comment>
<reference evidence="8" key="2">
    <citation type="submission" date="2020-11" db="EMBL/GenBank/DDBJ databases">
        <authorList>
            <person name="Cecchin M."/>
            <person name="Marcolungo L."/>
            <person name="Rossato M."/>
            <person name="Girolomoni L."/>
            <person name="Cosentino E."/>
            <person name="Cuine S."/>
            <person name="Li-Beisson Y."/>
            <person name="Delledonne M."/>
            <person name="Ballottari M."/>
        </authorList>
    </citation>
    <scope>NUCLEOTIDE SEQUENCE</scope>
    <source>
        <strain evidence="8">211/11P</strain>
        <tissue evidence="8">Whole cell</tissue>
    </source>
</reference>
<accession>A0A9D4TYR8</accession>
<dbReference type="PANTHER" id="PTHR11006">
    <property type="entry name" value="PROTEIN ARGININE N-METHYLTRANSFERASE"/>
    <property type="match status" value="1"/>
</dbReference>
<dbReference type="Proteomes" id="UP001055712">
    <property type="component" value="Unassembled WGS sequence"/>
</dbReference>
<keyword evidence="2 5" id="KW-0808">Transferase</keyword>